<dbReference type="PANTHER" id="PTHR31435">
    <property type="entry name" value="PROTEIN NATD1"/>
    <property type="match status" value="1"/>
</dbReference>
<dbReference type="EMBL" id="JACIDK010000002">
    <property type="protein sequence ID" value="MBB3891109.1"/>
    <property type="molecule type" value="Genomic_DNA"/>
</dbReference>
<dbReference type="SUPFAM" id="SSF55729">
    <property type="entry name" value="Acyl-CoA N-acyltransferases (Nat)"/>
    <property type="match status" value="1"/>
</dbReference>
<comment type="caution">
    <text evidence="2">The sequence shown here is derived from an EMBL/GenBank/DDBJ whole genome shotgun (WGS) entry which is preliminary data.</text>
</comment>
<dbReference type="Pfam" id="PF14542">
    <property type="entry name" value="Acetyltransf_CG"/>
    <property type="match status" value="1"/>
</dbReference>
<keyword evidence="3" id="KW-1185">Reference proteome</keyword>
<dbReference type="AlphaFoldDB" id="A0A839ZZF8"/>
<dbReference type="InterPro" id="IPR031165">
    <property type="entry name" value="GNAT_YJDJ"/>
</dbReference>
<dbReference type="PROSITE" id="PS51729">
    <property type="entry name" value="GNAT_YJDJ"/>
    <property type="match status" value="1"/>
</dbReference>
<dbReference type="InterPro" id="IPR045057">
    <property type="entry name" value="Gcn5-rel_NAT"/>
</dbReference>
<dbReference type="RefSeq" id="WP_183771699.1">
    <property type="nucleotide sequence ID" value="NZ_JACIDK010000002.1"/>
</dbReference>
<dbReference type="Gene3D" id="3.40.630.30">
    <property type="match status" value="1"/>
</dbReference>
<feature type="domain" description="N-acetyltransferase" evidence="1">
    <location>
        <begin position="9"/>
        <end position="94"/>
    </location>
</feature>
<reference evidence="2 3" key="1">
    <citation type="submission" date="2020-08" db="EMBL/GenBank/DDBJ databases">
        <title>Genomic Encyclopedia of Type Strains, Phase IV (KMG-IV): sequencing the most valuable type-strain genomes for metagenomic binning, comparative biology and taxonomic classification.</title>
        <authorList>
            <person name="Goeker M."/>
        </authorList>
    </citation>
    <scope>NUCLEOTIDE SEQUENCE [LARGE SCALE GENOMIC DNA]</scope>
    <source>
        <strain evidence="2 3">DSM 21793</strain>
    </source>
</reference>
<sequence length="103" mass="11683">MTEATDLPEVVRTDKRFEISVGENVAFAEYKVRGDSVIFPHTVVPEAFAGRGVGKRLVEAGLQFARDEKLWVRPHCPFFNAYMKKRPELHAMVHPDERPGMTA</sequence>
<organism evidence="2 3">
    <name type="scientific">Phenylobacterium haematophilum</name>
    <dbReference type="NCBI Taxonomy" id="98513"/>
    <lineage>
        <taxon>Bacteria</taxon>
        <taxon>Pseudomonadati</taxon>
        <taxon>Pseudomonadota</taxon>
        <taxon>Alphaproteobacteria</taxon>
        <taxon>Caulobacterales</taxon>
        <taxon>Caulobacteraceae</taxon>
        <taxon>Phenylobacterium</taxon>
    </lineage>
</organism>
<proteinExistence type="predicted"/>
<evidence type="ECO:0000313" key="3">
    <source>
        <dbReference type="Proteomes" id="UP000530564"/>
    </source>
</evidence>
<dbReference type="InterPro" id="IPR016181">
    <property type="entry name" value="Acyl_CoA_acyltransferase"/>
</dbReference>
<dbReference type="Proteomes" id="UP000530564">
    <property type="component" value="Unassembled WGS sequence"/>
</dbReference>
<protein>
    <recommendedName>
        <fullName evidence="1">N-acetyltransferase domain-containing protein</fullName>
    </recommendedName>
</protein>
<name>A0A839ZZF8_9CAUL</name>
<dbReference type="PANTHER" id="PTHR31435:SF10">
    <property type="entry name" value="BSR4717 PROTEIN"/>
    <property type="match status" value="1"/>
</dbReference>
<evidence type="ECO:0000259" key="1">
    <source>
        <dbReference type="PROSITE" id="PS51729"/>
    </source>
</evidence>
<evidence type="ECO:0000313" key="2">
    <source>
        <dbReference type="EMBL" id="MBB3891109.1"/>
    </source>
</evidence>
<accession>A0A839ZZF8</accession>
<gene>
    <name evidence="2" type="ORF">GGQ61_001826</name>
</gene>